<evidence type="ECO:0000256" key="1">
    <source>
        <dbReference type="SAM" id="MobiDB-lite"/>
    </source>
</evidence>
<feature type="region of interest" description="Disordered" evidence="1">
    <location>
        <begin position="88"/>
        <end position="135"/>
    </location>
</feature>
<evidence type="ECO:0000259" key="3">
    <source>
        <dbReference type="Pfam" id="PF13670"/>
    </source>
</evidence>
<protein>
    <submittedName>
        <fullName evidence="4">PepSY domain-containing protein</fullName>
    </submittedName>
</protein>
<feature type="chain" id="PRO_5032658784" evidence="2">
    <location>
        <begin position="23"/>
        <end position="135"/>
    </location>
</feature>
<keyword evidence="5" id="KW-1185">Reference proteome</keyword>
<dbReference type="AlphaFoldDB" id="A0A838XPC9"/>
<sequence>MKKSAMIAALLAALVMAGGVRADDDDCQVPMADWKPRAAVEAMAKAKGWTVRRIKTDDGCYKLKGRDADGRKMKAKIDPATLAIVEIEYRDDDDHRRRDHDRDRKHKHKPAPTGAVSPPNNGLFNTTSPAQPVVK</sequence>
<accession>A0A838XPC9</accession>
<feature type="signal peptide" evidence="2">
    <location>
        <begin position="1"/>
        <end position="22"/>
    </location>
</feature>
<name>A0A838XPC9_9HYPH</name>
<evidence type="ECO:0000256" key="2">
    <source>
        <dbReference type="SAM" id="SignalP"/>
    </source>
</evidence>
<dbReference type="Proteomes" id="UP000559404">
    <property type="component" value="Unassembled WGS sequence"/>
</dbReference>
<evidence type="ECO:0000313" key="4">
    <source>
        <dbReference type="EMBL" id="MBA4613109.1"/>
    </source>
</evidence>
<feature type="compositionally biased region" description="Polar residues" evidence="1">
    <location>
        <begin position="118"/>
        <end position="135"/>
    </location>
</feature>
<evidence type="ECO:0000313" key="5">
    <source>
        <dbReference type="Proteomes" id="UP000559404"/>
    </source>
</evidence>
<gene>
    <name evidence="4" type="ORF">H1W37_15715</name>
</gene>
<keyword evidence="2" id="KW-0732">Signal</keyword>
<proteinExistence type="predicted"/>
<comment type="caution">
    <text evidence="4">The sequence shown here is derived from an EMBL/GenBank/DDBJ whole genome shotgun (WGS) entry which is preliminary data.</text>
</comment>
<reference evidence="4 5" key="1">
    <citation type="submission" date="2020-07" db="EMBL/GenBank/DDBJ databases">
        <authorList>
            <person name="Li M."/>
        </authorList>
    </citation>
    <scope>NUCLEOTIDE SEQUENCE [LARGE SCALE GENOMIC DNA]</scope>
    <source>
        <strain evidence="4 5">DSM 23284</strain>
    </source>
</reference>
<organism evidence="4 5">
    <name type="scientific">Stappia taiwanensis</name>
    <dbReference type="NCBI Taxonomy" id="992267"/>
    <lineage>
        <taxon>Bacteria</taxon>
        <taxon>Pseudomonadati</taxon>
        <taxon>Pseudomonadota</taxon>
        <taxon>Alphaproteobacteria</taxon>
        <taxon>Hyphomicrobiales</taxon>
        <taxon>Stappiaceae</taxon>
        <taxon>Stappia</taxon>
    </lineage>
</organism>
<feature type="domain" description="PepSY" evidence="3">
    <location>
        <begin position="7"/>
        <end position="87"/>
    </location>
</feature>
<dbReference type="EMBL" id="JACEON010000015">
    <property type="protein sequence ID" value="MBA4613109.1"/>
    <property type="molecule type" value="Genomic_DNA"/>
</dbReference>
<dbReference type="Pfam" id="PF13670">
    <property type="entry name" value="PepSY_2"/>
    <property type="match status" value="1"/>
</dbReference>
<dbReference type="RefSeq" id="WP_181761299.1">
    <property type="nucleotide sequence ID" value="NZ_BMCR01000007.1"/>
</dbReference>
<dbReference type="InterPro" id="IPR025711">
    <property type="entry name" value="PepSY"/>
</dbReference>
<reference evidence="4 5" key="2">
    <citation type="submission" date="2020-08" db="EMBL/GenBank/DDBJ databases">
        <title>Stappia taiwanensis sp. nov., isolated from a coastal thermal spring.</title>
        <authorList>
            <person name="Kampfer P."/>
        </authorList>
    </citation>
    <scope>NUCLEOTIDE SEQUENCE [LARGE SCALE GENOMIC DNA]</scope>
    <source>
        <strain evidence="4 5">DSM 23284</strain>
    </source>
</reference>
<feature type="compositionally biased region" description="Basic and acidic residues" evidence="1">
    <location>
        <begin position="92"/>
        <end position="102"/>
    </location>
</feature>